<evidence type="ECO:0000256" key="1">
    <source>
        <dbReference type="SAM" id="SignalP"/>
    </source>
</evidence>
<evidence type="ECO:0000313" key="3">
    <source>
        <dbReference type="Proteomes" id="UP001375382"/>
    </source>
</evidence>
<feature type="chain" id="PRO_5047220942" description="Lipoprotein" evidence="1">
    <location>
        <begin position="28"/>
        <end position="430"/>
    </location>
</feature>
<reference evidence="2 3" key="1">
    <citation type="journal article" date="2023" name="Ecotoxicol. Environ. Saf.">
        <title>Mercury remediation potential of mercury-resistant strain Rheinheimera metallidurans sp. nov. isolated from a municipal waste dumping site.</title>
        <authorList>
            <person name="Yadav V."/>
            <person name="Manjhi A."/>
            <person name="Vadakedath N."/>
        </authorList>
    </citation>
    <scope>NUCLEOTIDE SEQUENCE [LARGE SCALE GENOMIC DNA]</scope>
    <source>
        <strain evidence="2 3">E-49</strain>
    </source>
</reference>
<name>A0ABU8C423_9GAMM</name>
<sequence>MDCFNKRFGLTALAAVFFVTGCASNQAVDGGNKPVVTEIKSDLPVYAKLDLTPEGKYYFSEFSFVEFKNSVNLNSLSHNLHTGKVGCRDEIYNIGPEKQEKKELCHDKVLSSFRTSSYGGEAMAQNTISVLVTVLSFGTQANSYRYSSFDNELFSKALTEALTAQPREQLISQFNSIYQQSKQTFAEKKTAYDNKWRDLNAKLEKALVVKDNSQLYQGKPEVYIHPSSPVGDKVRTDFRWGSASDLTAKLQEAANTEYAEGRWSLICHSIHGFKHTSSGCDQRWGTADELTMQPVLYTIDSASRYRYTPMLNASNAHISAVSEMTGRITLTNLTNSFLTIDSLSLYIGRDIETLSNLNVQLPPKGVNRSLSLAKYSNFQMTSLANVKKSHLARSIDVGLAMKYKVVDTNLENTLYKTNSVKIQDLPGQVY</sequence>
<proteinExistence type="predicted"/>
<organism evidence="2 3">
    <name type="scientific">Rheinheimera muenzenbergensis</name>
    <dbReference type="NCBI Taxonomy" id="1193628"/>
    <lineage>
        <taxon>Bacteria</taxon>
        <taxon>Pseudomonadati</taxon>
        <taxon>Pseudomonadota</taxon>
        <taxon>Gammaproteobacteria</taxon>
        <taxon>Chromatiales</taxon>
        <taxon>Chromatiaceae</taxon>
        <taxon>Rheinheimera</taxon>
    </lineage>
</organism>
<keyword evidence="3" id="KW-1185">Reference proteome</keyword>
<gene>
    <name evidence="2" type="ORF">MN202_04785</name>
</gene>
<dbReference type="Proteomes" id="UP001375382">
    <property type="component" value="Unassembled WGS sequence"/>
</dbReference>
<feature type="signal peptide" evidence="1">
    <location>
        <begin position="1"/>
        <end position="27"/>
    </location>
</feature>
<keyword evidence="1" id="KW-0732">Signal</keyword>
<dbReference type="PROSITE" id="PS51257">
    <property type="entry name" value="PROKAR_LIPOPROTEIN"/>
    <property type="match status" value="1"/>
</dbReference>
<evidence type="ECO:0008006" key="4">
    <source>
        <dbReference type="Google" id="ProtNLM"/>
    </source>
</evidence>
<evidence type="ECO:0000313" key="2">
    <source>
        <dbReference type="EMBL" id="MEH8016534.1"/>
    </source>
</evidence>
<dbReference type="EMBL" id="JALAAR010000003">
    <property type="protein sequence ID" value="MEH8016534.1"/>
    <property type="molecule type" value="Genomic_DNA"/>
</dbReference>
<accession>A0ABU8C423</accession>
<dbReference type="RefSeq" id="WP_335734952.1">
    <property type="nucleotide sequence ID" value="NZ_JALAAR010000003.1"/>
</dbReference>
<protein>
    <recommendedName>
        <fullName evidence="4">Lipoprotein</fullName>
    </recommendedName>
</protein>
<comment type="caution">
    <text evidence="2">The sequence shown here is derived from an EMBL/GenBank/DDBJ whole genome shotgun (WGS) entry which is preliminary data.</text>
</comment>